<dbReference type="Proteomes" id="UP000676336">
    <property type="component" value="Unassembled WGS sequence"/>
</dbReference>
<protein>
    <submittedName>
        <fullName evidence="1">Uncharacterized protein</fullName>
    </submittedName>
</protein>
<dbReference type="InterPro" id="IPR013757">
    <property type="entry name" value="Topo_IIA_A_a_sf"/>
</dbReference>
<dbReference type="Gene3D" id="1.10.268.10">
    <property type="entry name" value="Topoisomerase, domain 3"/>
    <property type="match status" value="1"/>
</dbReference>
<proteinExistence type="predicted"/>
<gene>
    <name evidence="1" type="ORF">SMN809_LOCUS73637</name>
</gene>
<feature type="non-terminal residue" evidence="1">
    <location>
        <position position="1"/>
    </location>
</feature>
<dbReference type="SUPFAM" id="SSF56719">
    <property type="entry name" value="Type II DNA topoisomerase"/>
    <property type="match status" value="1"/>
</dbReference>
<comment type="caution">
    <text evidence="1">The sequence shown here is derived from an EMBL/GenBank/DDBJ whole genome shotgun (WGS) entry which is preliminary data.</text>
</comment>
<evidence type="ECO:0000313" key="1">
    <source>
        <dbReference type="EMBL" id="CAF5194942.1"/>
    </source>
</evidence>
<dbReference type="InterPro" id="IPR013760">
    <property type="entry name" value="Topo_IIA-like_dom_sf"/>
</dbReference>
<evidence type="ECO:0000313" key="2">
    <source>
        <dbReference type="Proteomes" id="UP000676336"/>
    </source>
</evidence>
<dbReference type="GO" id="GO:0005524">
    <property type="term" value="F:ATP binding"/>
    <property type="evidence" value="ECO:0007669"/>
    <property type="project" value="InterPro"/>
</dbReference>
<dbReference type="EMBL" id="CAJOBI010328305">
    <property type="protein sequence ID" value="CAF5194942.1"/>
    <property type="molecule type" value="Genomic_DNA"/>
</dbReference>
<dbReference type="AlphaFoldDB" id="A0A8S3IAI4"/>
<organism evidence="1 2">
    <name type="scientific">Rotaria magnacalcarata</name>
    <dbReference type="NCBI Taxonomy" id="392030"/>
    <lineage>
        <taxon>Eukaryota</taxon>
        <taxon>Metazoa</taxon>
        <taxon>Spiralia</taxon>
        <taxon>Gnathifera</taxon>
        <taxon>Rotifera</taxon>
        <taxon>Eurotatoria</taxon>
        <taxon>Bdelloidea</taxon>
        <taxon>Philodinida</taxon>
        <taxon>Philodinidae</taxon>
        <taxon>Rotaria</taxon>
    </lineage>
</organism>
<accession>A0A8S3IAI4</accession>
<reference evidence="1" key="1">
    <citation type="submission" date="2021-02" db="EMBL/GenBank/DDBJ databases">
        <authorList>
            <person name="Nowell W R."/>
        </authorList>
    </citation>
    <scope>NUCLEOTIDE SEQUENCE</scope>
</reference>
<dbReference type="GO" id="GO:0003918">
    <property type="term" value="F:DNA topoisomerase type II (double strand cut, ATP-hydrolyzing) activity"/>
    <property type="evidence" value="ECO:0007669"/>
    <property type="project" value="InterPro"/>
</dbReference>
<dbReference type="GO" id="GO:0003677">
    <property type="term" value="F:DNA binding"/>
    <property type="evidence" value="ECO:0007669"/>
    <property type="project" value="InterPro"/>
</dbReference>
<name>A0A8S3IAI4_9BILA</name>
<sequence>NKVDTTYYDYLINMSLRNLTKERRNDILKEQQEKHEKLEALQKKSPEDLYDDDLSNFEAEYHKVSFHF</sequence>